<keyword evidence="2" id="KW-0812">Transmembrane</keyword>
<feature type="region of interest" description="Disordered" evidence="1">
    <location>
        <begin position="68"/>
        <end position="92"/>
    </location>
</feature>
<proteinExistence type="predicted"/>
<name>A0A1I3MT28_9BURK</name>
<keyword evidence="2" id="KW-1133">Transmembrane helix</keyword>
<evidence type="ECO:0000313" key="3">
    <source>
        <dbReference type="EMBL" id="SFJ00081.1"/>
    </source>
</evidence>
<feature type="transmembrane region" description="Helical" evidence="2">
    <location>
        <begin position="28"/>
        <end position="50"/>
    </location>
</feature>
<evidence type="ECO:0000313" key="4">
    <source>
        <dbReference type="Proteomes" id="UP000199548"/>
    </source>
</evidence>
<evidence type="ECO:0000256" key="1">
    <source>
        <dbReference type="SAM" id="MobiDB-lite"/>
    </source>
</evidence>
<keyword evidence="2" id="KW-0472">Membrane</keyword>
<reference evidence="3 4" key="1">
    <citation type="submission" date="2016-10" db="EMBL/GenBank/DDBJ databases">
        <authorList>
            <person name="de Groot N.N."/>
        </authorList>
    </citation>
    <scope>NUCLEOTIDE SEQUENCE [LARGE SCALE GENOMIC DNA]</scope>
    <source>
        <strain evidence="3 4">LMG 23650</strain>
    </source>
</reference>
<gene>
    <name evidence="3" type="ORF">SAMN05192543_10596</name>
</gene>
<dbReference type="EMBL" id="FOQU01000005">
    <property type="protein sequence ID" value="SFJ00081.1"/>
    <property type="molecule type" value="Genomic_DNA"/>
</dbReference>
<organism evidence="3 4">
    <name type="scientific">Paraburkholderia megapolitana</name>
    <dbReference type="NCBI Taxonomy" id="420953"/>
    <lineage>
        <taxon>Bacteria</taxon>
        <taxon>Pseudomonadati</taxon>
        <taxon>Pseudomonadota</taxon>
        <taxon>Betaproteobacteria</taxon>
        <taxon>Burkholderiales</taxon>
        <taxon>Burkholderiaceae</taxon>
        <taxon>Paraburkholderia</taxon>
    </lineage>
</organism>
<evidence type="ECO:0008006" key="5">
    <source>
        <dbReference type="Google" id="ProtNLM"/>
    </source>
</evidence>
<dbReference type="AlphaFoldDB" id="A0A1I3MT28"/>
<sequence length="302" mass="31343">MPLLHNAGKSTAGKNIAERRTATSMSGWLGWIACGVATIAVTLGLMAWLAPAQSGGIVAAVTRATTQPRPVETGQSAAPVAPSLPVSQGPTAGSPVDMLARLEAARSNAAFQPGGIASDTMADALQHAFSYPNFSALENRADAEGLFEAAAWADACVRGTLSANEQSLRCSDTRLRDAKYADDLLHKAAAAGQPAAVLALANLYPAEWLNVPLAGSDTLGDRVLTLAAHGNASALALLSQWCASPKACTDAQLTRNTLALLQVSLFKTGTSEVNQYLIGNADEQRAAVNRADSLRKLLAWPS</sequence>
<dbReference type="Proteomes" id="UP000199548">
    <property type="component" value="Unassembled WGS sequence"/>
</dbReference>
<accession>A0A1I3MT28</accession>
<evidence type="ECO:0000256" key="2">
    <source>
        <dbReference type="SAM" id="Phobius"/>
    </source>
</evidence>
<protein>
    <recommendedName>
        <fullName evidence="5">Sel1 repeat family protein</fullName>
    </recommendedName>
</protein>
<keyword evidence="4" id="KW-1185">Reference proteome</keyword>